<dbReference type="PRINTS" id="PR00509">
    <property type="entry name" value="PGMPMM"/>
</dbReference>
<evidence type="ECO:0000256" key="7">
    <source>
        <dbReference type="RuleBase" id="RU004326"/>
    </source>
</evidence>
<reference evidence="12 13" key="1">
    <citation type="journal article" date="2010" name="BMC Genomics">
        <title>Comparative genomics and proteomics of Helicobacter mustelae, an ulcerogenic and carcinogenic gastric pathogen.</title>
        <authorList>
            <person name="O'Toole P.W."/>
            <person name="Snelling W.J."/>
            <person name="Canchaya C."/>
            <person name="Forde B.M."/>
            <person name="Hardie K.R."/>
            <person name="Josenhans C."/>
            <person name="Graham R.L.J."/>
            <person name="McMullan G."/>
            <person name="Parkhill J."/>
            <person name="Belda E."/>
            <person name="Bentley S.D."/>
        </authorList>
    </citation>
    <scope>NUCLEOTIDE SEQUENCE [LARGE SCALE GENOMIC DNA]</scope>
    <source>
        <strain evidence="13">ATCC 43772 / LMG 18044 / NCTC 12198 / 12198</strain>
    </source>
</reference>
<comment type="similarity">
    <text evidence="2 7">Belongs to the phosphohexose mutase family.</text>
</comment>
<dbReference type="EMBL" id="FN555004">
    <property type="protein sequence ID" value="CBG40649.1"/>
    <property type="molecule type" value="Genomic_DNA"/>
</dbReference>
<evidence type="ECO:0000256" key="4">
    <source>
        <dbReference type="ARBA" id="ARBA00022723"/>
    </source>
</evidence>
<dbReference type="Pfam" id="PF00408">
    <property type="entry name" value="PGM_PMM_IV"/>
    <property type="match status" value="1"/>
</dbReference>
<dbReference type="eggNOG" id="COG1109">
    <property type="taxonomic scope" value="Bacteria"/>
</dbReference>
<comment type="cofactor">
    <cofactor evidence="1">
        <name>Mg(2+)</name>
        <dbReference type="ChEBI" id="CHEBI:18420"/>
    </cofactor>
</comment>
<organism evidence="12 13">
    <name type="scientific">Helicobacter mustelae (strain ATCC 43772 / CCUG 25715 / CIP 103759 / LMG 18044 / NCTC 12198 / R85-136P)</name>
    <name type="common">Campylobacter mustelae</name>
    <dbReference type="NCBI Taxonomy" id="679897"/>
    <lineage>
        <taxon>Bacteria</taxon>
        <taxon>Pseudomonadati</taxon>
        <taxon>Campylobacterota</taxon>
        <taxon>Epsilonproteobacteria</taxon>
        <taxon>Campylobacterales</taxon>
        <taxon>Helicobacteraceae</taxon>
        <taxon>Helicobacter</taxon>
    </lineage>
</organism>
<evidence type="ECO:0000259" key="11">
    <source>
        <dbReference type="Pfam" id="PF02880"/>
    </source>
</evidence>
<evidence type="ECO:0000256" key="1">
    <source>
        <dbReference type="ARBA" id="ARBA00001946"/>
    </source>
</evidence>
<keyword evidence="3" id="KW-0597">Phosphoprotein</keyword>
<feature type="domain" description="Alpha-D-phosphohexomutase alpha/beta/alpha" evidence="10">
    <location>
        <begin position="154"/>
        <end position="251"/>
    </location>
</feature>
<dbReference type="InterPro" id="IPR016066">
    <property type="entry name" value="A-D-PHexomutase_CS"/>
</dbReference>
<evidence type="ECO:0000313" key="13">
    <source>
        <dbReference type="Proteomes" id="UP000001522"/>
    </source>
</evidence>
<dbReference type="PANTHER" id="PTHR43771">
    <property type="entry name" value="PHOSPHOMANNOMUTASE"/>
    <property type="match status" value="1"/>
</dbReference>
<keyword evidence="13" id="KW-1185">Reference proteome</keyword>
<dbReference type="InterPro" id="IPR005846">
    <property type="entry name" value="A-D-PHexomutase_a/b/a-III"/>
</dbReference>
<dbReference type="InterPro" id="IPR005845">
    <property type="entry name" value="A-D-PHexomutase_a/b/a-II"/>
</dbReference>
<dbReference type="CDD" id="cd03089">
    <property type="entry name" value="PMM_PGM"/>
    <property type="match status" value="1"/>
</dbReference>
<gene>
    <name evidence="12" type="ordered locus">HMU13960</name>
</gene>
<dbReference type="KEGG" id="hms:HMU13960"/>
<dbReference type="HOGENOM" id="CLU_016950_9_1_7"/>
<evidence type="ECO:0000259" key="9">
    <source>
        <dbReference type="Pfam" id="PF02878"/>
    </source>
</evidence>
<dbReference type="PANTHER" id="PTHR43771:SF2">
    <property type="entry name" value="PHOSPHOMANNOMUTASE_PHOSPHOGLUCOMUTASE"/>
    <property type="match status" value="1"/>
</dbReference>
<dbReference type="SUPFAM" id="SSF55957">
    <property type="entry name" value="Phosphoglucomutase, C-terminal domain"/>
    <property type="match status" value="1"/>
</dbReference>
<dbReference type="RefSeq" id="WP_013023715.1">
    <property type="nucleotide sequence ID" value="NC_013949.1"/>
</dbReference>
<evidence type="ECO:0000256" key="3">
    <source>
        <dbReference type="ARBA" id="ARBA00022553"/>
    </source>
</evidence>
<evidence type="ECO:0000259" key="8">
    <source>
        <dbReference type="Pfam" id="PF00408"/>
    </source>
</evidence>
<feature type="domain" description="Alpha-D-phosphohexomutase alpha/beta/alpha" evidence="11">
    <location>
        <begin position="256"/>
        <end position="368"/>
    </location>
</feature>
<dbReference type="Gene3D" id="3.30.310.50">
    <property type="entry name" value="Alpha-D-phosphohexomutase, C-terminal domain"/>
    <property type="match status" value="1"/>
</dbReference>
<dbReference type="AlphaFoldDB" id="D3UJH3"/>
<accession>D3UJH3</accession>
<dbReference type="Proteomes" id="UP000001522">
    <property type="component" value="Chromosome"/>
</dbReference>
<evidence type="ECO:0000256" key="6">
    <source>
        <dbReference type="ARBA" id="ARBA00023235"/>
    </source>
</evidence>
<dbReference type="SUPFAM" id="SSF53738">
    <property type="entry name" value="Phosphoglucomutase, first 3 domains"/>
    <property type="match status" value="3"/>
</dbReference>
<dbReference type="PROSITE" id="PS00710">
    <property type="entry name" value="PGM_PMM"/>
    <property type="match status" value="1"/>
</dbReference>
<evidence type="ECO:0000259" key="10">
    <source>
        <dbReference type="Pfam" id="PF02879"/>
    </source>
</evidence>
<keyword evidence="6" id="KW-0413">Isomerase</keyword>
<keyword evidence="4 7" id="KW-0479">Metal-binding</keyword>
<dbReference type="GO" id="GO:0005975">
    <property type="term" value="P:carbohydrate metabolic process"/>
    <property type="evidence" value="ECO:0007669"/>
    <property type="project" value="InterPro"/>
</dbReference>
<evidence type="ECO:0000256" key="2">
    <source>
        <dbReference type="ARBA" id="ARBA00010231"/>
    </source>
</evidence>
<dbReference type="InterPro" id="IPR005841">
    <property type="entry name" value="Alpha-D-phosphohexomutase_SF"/>
</dbReference>
<dbReference type="GO" id="GO:0016868">
    <property type="term" value="F:intramolecular phosphotransferase activity"/>
    <property type="evidence" value="ECO:0007669"/>
    <property type="project" value="InterPro"/>
</dbReference>
<evidence type="ECO:0000256" key="5">
    <source>
        <dbReference type="ARBA" id="ARBA00022842"/>
    </source>
</evidence>
<protein>
    <submittedName>
        <fullName evidence="12">Putative phospho-sugar mutase</fullName>
    </submittedName>
</protein>
<name>D3UJH3_HELM1</name>
<dbReference type="Pfam" id="PF02878">
    <property type="entry name" value="PGM_PMM_I"/>
    <property type="match status" value="1"/>
</dbReference>
<dbReference type="STRING" id="679897.HMU13960"/>
<keyword evidence="5 7" id="KW-0460">Magnesium</keyword>
<sequence length="457" mass="51097">MSIFREYDIRGIFGKDLTRNHVFAIGVFVGQRILSQGQRIVFVGFDARVHSQELLEWLGAGLEHGGVDVVEIGMVPTPVAYFCTYHEIDGICATSSIMITGSHNPPEYNGFKITIDRKPFYGSQIQSLRQEIESSNLVAIPRSRDRVCVDALSQYVAFLSTHFQSLENFPYAIALDYGNGVAGLGMERILENLGIHHQSLYANPDGTFPNHHPDPSEEKNLKDLKDLMRTQDLPIGLAFDGDGDRIALLTQNHHFKGDELGILFAKQIAQNKPNPLIIGEVKCSQVMYDAINAFGKGLMYKTGHSNLKVKLKELGADLAVEMSGHIFFHDRYYGYDDATYAGLRALELFAKKSPKELEDVIAQLPKVYATPEEKIPTTEEEKFEKIASLHQRLKNPPLGFPKIVEIIAIDGVRVVFEKGWGLVRASNTTPVLVTRFEAENEALAMEYKKALLKLLES</sequence>
<dbReference type="InterPro" id="IPR036900">
    <property type="entry name" value="A-D-PHexomutase_C_sf"/>
</dbReference>
<dbReference type="Pfam" id="PF02880">
    <property type="entry name" value="PGM_PMM_III"/>
    <property type="match status" value="1"/>
</dbReference>
<dbReference type="Gene3D" id="3.40.120.10">
    <property type="entry name" value="Alpha-D-Glucose-1,6-Bisphosphate, subunit A, domain 3"/>
    <property type="match status" value="3"/>
</dbReference>
<proteinExistence type="inferred from homology"/>
<feature type="domain" description="Alpha-D-phosphohexomutase alpha/beta/alpha" evidence="9">
    <location>
        <begin position="3"/>
        <end position="133"/>
    </location>
</feature>
<dbReference type="InterPro" id="IPR005843">
    <property type="entry name" value="A-D-PHexomutase_C"/>
</dbReference>
<feature type="domain" description="Alpha-D-phosphohexomutase C-terminal" evidence="8">
    <location>
        <begin position="377"/>
        <end position="452"/>
    </location>
</feature>
<evidence type="ECO:0000313" key="12">
    <source>
        <dbReference type="EMBL" id="CBG40649.1"/>
    </source>
</evidence>
<dbReference type="Pfam" id="PF02879">
    <property type="entry name" value="PGM_PMM_II"/>
    <property type="match status" value="1"/>
</dbReference>
<dbReference type="InterPro" id="IPR016055">
    <property type="entry name" value="A-D-PHexomutase_a/b/a-I/II/III"/>
</dbReference>
<dbReference type="InterPro" id="IPR005844">
    <property type="entry name" value="A-D-PHexomutase_a/b/a-I"/>
</dbReference>
<dbReference type="GO" id="GO:0000287">
    <property type="term" value="F:magnesium ion binding"/>
    <property type="evidence" value="ECO:0007669"/>
    <property type="project" value="InterPro"/>
</dbReference>